<dbReference type="SUPFAM" id="SSF51658">
    <property type="entry name" value="Xylose isomerase-like"/>
    <property type="match status" value="1"/>
</dbReference>
<comment type="similarity">
    <text evidence="2">Belongs to the hyi family.</text>
</comment>
<proteinExistence type="inferred from homology"/>
<protein>
    <submittedName>
        <fullName evidence="5">Hydroxypyruvate isomerase</fullName>
        <ecNumber evidence="5">5.3.1.22</ecNumber>
    </submittedName>
</protein>
<dbReference type="InterPro" id="IPR036237">
    <property type="entry name" value="Xyl_isomerase-like_sf"/>
</dbReference>
<comment type="caution">
    <text evidence="5">The sequence shown here is derived from an EMBL/GenBank/DDBJ whole genome shotgun (WGS) entry which is preliminary data.</text>
</comment>
<dbReference type="PANTHER" id="PTHR43489">
    <property type="entry name" value="ISOMERASE"/>
    <property type="match status" value="1"/>
</dbReference>
<gene>
    <name evidence="5" type="ORF">GGR17_002392</name>
</gene>
<keyword evidence="6" id="KW-1185">Reference proteome</keyword>
<keyword evidence="1 2" id="KW-0413">Isomerase</keyword>
<dbReference type="AlphaFoldDB" id="A0A840CCK1"/>
<dbReference type="PANTHER" id="PTHR43489:SF6">
    <property type="entry name" value="HYDROXYPYRUVATE ISOMERASE-RELATED"/>
    <property type="match status" value="1"/>
</dbReference>
<name>A0A840CCK1_9RHOB</name>
<dbReference type="RefSeq" id="WP_054539760.1">
    <property type="nucleotide sequence ID" value="NZ_JACIEQ010000003.1"/>
</dbReference>
<keyword evidence="5" id="KW-0670">Pyruvate</keyword>
<accession>A0A840CCK1</accession>
<organism evidence="5 6">
    <name type="scientific">Actibacterium naphthalenivorans</name>
    <dbReference type="NCBI Taxonomy" id="1614693"/>
    <lineage>
        <taxon>Bacteria</taxon>
        <taxon>Pseudomonadati</taxon>
        <taxon>Pseudomonadota</taxon>
        <taxon>Alphaproteobacteria</taxon>
        <taxon>Rhodobacterales</taxon>
        <taxon>Roseobacteraceae</taxon>
        <taxon>Actibacterium</taxon>
    </lineage>
</organism>
<dbReference type="Proteomes" id="UP000585681">
    <property type="component" value="Unassembled WGS sequence"/>
</dbReference>
<evidence type="ECO:0000313" key="6">
    <source>
        <dbReference type="Proteomes" id="UP000585681"/>
    </source>
</evidence>
<dbReference type="FunFam" id="3.20.20.150:FF:000007">
    <property type="entry name" value="Hydroxypyruvate isomerase"/>
    <property type="match status" value="1"/>
</dbReference>
<dbReference type="EMBL" id="JACIEQ010000003">
    <property type="protein sequence ID" value="MBB4022573.1"/>
    <property type="molecule type" value="Genomic_DNA"/>
</dbReference>
<evidence type="ECO:0000256" key="2">
    <source>
        <dbReference type="PIRNR" id="PIRNR006241"/>
    </source>
</evidence>
<dbReference type="InterPro" id="IPR026040">
    <property type="entry name" value="HyI-like"/>
</dbReference>
<dbReference type="GO" id="GO:0008903">
    <property type="term" value="F:hydroxypyruvate isomerase activity"/>
    <property type="evidence" value="ECO:0007669"/>
    <property type="project" value="UniProtKB-EC"/>
</dbReference>
<reference evidence="5" key="1">
    <citation type="submission" date="2020-08" db="EMBL/GenBank/DDBJ databases">
        <title>Genomic Encyclopedia of Type Strains, Phase IV (KMG-IV): sequencing the most valuable type-strain genomes for metagenomic binning, comparative biology and taxonomic classification.</title>
        <authorList>
            <person name="Goeker M."/>
        </authorList>
    </citation>
    <scope>NUCLEOTIDE SEQUENCE [LARGE SCALE GENOMIC DNA]</scope>
    <source>
        <strain evidence="5">DSM 105040</strain>
    </source>
</reference>
<dbReference type="GO" id="GO:0046487">
    <property type="term" value="P:glyoxylate metabolic process"/>
    <property type="evidence" value="ECO:0007669"/>
    <property type="project" value="TreeGrafter"/>
</dbReference>
<evidence type="ECO:0000259" key="4">
    <source>
        <dbReference type="Pfam" id="PF01261"/>
    </source>
</evidence>
<evidence type="ECO:0000256" key="1">
    <source>
        <dbReference type="ARBA" id="ARBA00023235"/>
    </source>
</evidence>
<dbReference type="EC" id="5.3.1.22" evidence="5"/>
<dbReference type="Pfam" id="PF01261">
    <property type="entry name" value="AP_endonuc_2"/>
    <property type="match status" value="1"/>
</dbReference>
<feature type="domain" description="Xylose isomerase-like TIM barrel" evidence="4">
    <location>
        <begin position="21"/>
        <end position="250"/>
    </location>
</feature>
<feature type="active site" description="Proton donor/acceptor" evidence="3">
    <location>
        <position position="137"/>
    </location>
</feature>
<feature type="active site" description="Proton donor/acceptor" evidence="3">
    <location>
        <position position="234"/>
    </location>
</feature>
<evidence type="ECO:0000313" key="5">
    <source>
        <dbReference type="EMBL" id="MBB4022573.1"/>
    </source>
</evidence>
<evidence type="ECO:0000256" key="3">
    <source>
        <dbReference type="PIRSR" id="PIRSR006241-50"/>
    </source>
</evidence>
<dbReference type="InterPro" id="IPR013022">
    <property type="entry name" value="Xyl_isomerase-like_TIM-brl"/>
</dbReference>
<dbReference type="InterPro" id="IPR050417">
    <property type="entry name" value="Sugar_Epim/Isomerase"/>
</dbReference>
<sequence length="253" mass="27537">MFRFAANLSFLFTEHAFPDRFAAARTAGFGAVEMLFPYAHSIDDIRTWLDAETLDLALFNTPVHDWAEGGRGVAAIPGETGRFRDEFDLALSYAEELRPAHIHIMSGLSAGSAARDCLIDNLAWAARHAPDQSLTIEPINRADMPGYFLNDFAAAARIITEVGAPNLALQFDAYHAHRIHGDLTALWARFGPITRHVQIAGAPGRHEPAGGTIDYTAFFGQLAQSGYDGFVGAEYHPAGTTTAGLAWFYRAPS</sequence>
<dbReference type="PIRSF" id="PIRSF006241">
    <property type="entry name" value="HyI"/>
    <property type="match status" value="1"/>
</dbReference>
<dbReference type="Gene3D" id="3.20.20.150">
    <property type="entry name" value="Divalent-metal-dependent TIM barrel enzymes"/>
    <property type="match status" value="1"/>
</dbReference>